<gene>
    <name evidence="1" type="primary">X975_14933</name>
    <name evidence="1" type="ORF">TNCV_4959631</name>
</gene>
<dbReference type="InterPro" id="IPR036397">
    <property type="entry name" value="RNaseH_sf"/>
</dbReference>
<dbReference type="Proteomes" id="UP000887159">
    <property type="component" value="Unassembled WGS sequence"/>
</dbReference>
<protein>
    <submittedName>
        <fullName evidence="1">Transposable element Tcb2 transposase</fullName>
    </submittedName>
</protein>
<reference evidence="1" key="1">
    <citation type="submission" date="2020-08" db="EMBL/GenBank/DDBJ databases">
        <title>Multicomponent nature underlies the extraordinary mechanical properties of spider dragline silk.</title>
        <authorList>
            <person name="Kono N."/>
            <person name="Nakamura H."/>
            <person name="Mori M."/>
            <person name="Yoshida Y."/>
            <person name="Ohtoshi R."/>
            <person name="Malay A.D."/>
            <person name="Moran D.A.P."/>
            <person name="Tomita M."/>
            <person name="Numata K."/>
            <person name="Arakawa K."/>
        </authorList>
    </citation>
    <scope>NUCLEOTIDE SEQUENCE</scope>
</reference>
<keyword evidence="2" id="KW-1185">Reference proteome</keyword>
<accession>A0A8X6SVC3</accession>
<evidence type="ECO:0000313" key="2">
    <source>
        <dbReference type="Proteomes" id="UP000887159"/>
    </source>
</evidence>
<dbReference type="GO" id="GO:0003676">
    <property type="term" value="F:nucleic acid binding"/>
    <property type="evidence" value="ECO:0007669"/>
    <property type="project" value="InterPro"/>
</dbReference>
<name>A0A8X6SVC3_TRICX</name>
<proteinExistence type="predicted"/>
<dbReference type="EMBL" id="BMAU01021323">
    <property type="protein sequence ID" value="GFY13593.1"/>
    <property type="molecule type" value="Genomic_DNA"/>
</dbReference>
<dbReference type="AlphaFoldDB" id="A0A8X6SVC3"/>
<dbReference type="Gene3D" id="3.30.420.10">
    <property type="entry name" value="Ribonuclease H-like superfamily/Ribonuclease H"/>
    <property type="match status" value="1"/>
</dbReference>
<evidence type="ECO:0000313" key="1">
    <source>
        <dbReference type="EMBL" id="GFY13593.1"/>
    </source>
</evidence>
<sequence length="78" mass="9055">MCGMLLGRRIAARLHHPENTQQLKQMLIEEWALLPQEMLHQPVLSMRRRSEATIAVRGGAYTILRNICLLFFLLDRPS</sequence>
<comment type="caution">
    <text evidence="1">The sequence shown here is derived from an EMBL/GenBank/DDBJ whole genome shotgun (WGS) entry which is preliminary data.</text>
</comment>
<organism evidence="1 2">
    <name type="scientific">Trichonephila clavipes</name>
    <name type="common">Golden silk orbweaver</name>
    <name type="synonym">Nephila clavipes</name>
    <dbReference type="NCBI Taxonomy" id="2585209"/>
    <lineage>
        <taxon>Eukaryota</taxon>
        <taxon>Metazoa</taxon>
        <taxon>Ecdysozoa</taxon>
        <taxon>Arthropoda</taxon>
        <taxon>Chelicerata</taxon>
        <taxon>Arachnida</taxon>
        <taxon>Araneae</taxon>
        <taxon>Araneomorphae</taxon>
        <taxon>Entelegynae</taxon>
        <taxon>Araneoidea</taxon>
        <taxon>Nephilidae</taxon>
        <taxon>Trichonephila</taxon>
    </lineage>
</organism>